<dbReference type="CDD" id="cd01678">
    <property type="entry name" value="PFL1"/>
    <property type="match status" value="1"/>
</dbReference>
<evidence type="ECO:0000256" key="12">
    <source>
        <dbReference type="ARBA" id="ARBA00031063"/>
    </source>
</evidence>
<comment type="subunit">
    <text evidence="17">Homodimer.</text>
</comment>
<dbReference type="Gene3D" id="3.20.70.20">
    <property type="match status" value="1"/>
</dbReference>
<evidence type="ECO:0000256" key="9">
    <source>
        <dbReference type="ARBA" id="ARBA00022818"/>
    </source>
</evidence>
<dbReference type="Pfam" id="PF02901">
    <property type="entry name" value="PFL-like"/>
    <property type="match status" value="1"/>
</dbReference>
<comment type="caution">
    <text evidence="20">The sequence shown here is derived from an EMBL/GenBank/DDBJ whole genome shotgun (WGS) entry which is preliminary data.</text>
</comment>
<feature type="domain" description="Glycine radical" evidence="18">
    <location>
        <begin position="625"/>
        <end position="750"/>
    </location>
</feature>
<keyword evidence="11 17" id="KW-0012">Acyltransferase</keyword>
<evidence type="ECO:0000256" key="10">
    <source>
        <dbReference type="ARBA" id="ARBA00023277"/>
    </source>
</evidence>
<comment type="similarity">
    <text evidence="3 17">Belongs to the glycyl radical enzyme (GRE) family. PFL subfamily.</text>
</comment>
<feature type="active site" description="Cysteine radical intermediate" evidence="14">
    <location>
        <position position="413"/>
    </location>
</feature>
<evidence type="ECO:0000256" key="3">
    <source>
        <dbReference type="ARBA" id="ARBA00008375"/>
    </source>
</evidence>
<dbReference type="GO" id="GO:0006006">
    <property type="term" value="P:glucose metabolic process"/>
    <property type="evidence" value="ECO:0007669"/>
    <property type="project" value="UniProtKB-UniRule"/>
</dbReference>
<dbReference type="GO" id="GO:0008861">
    <property type="term" value="F:formate C-acetyltransferase activity"/>
    <property type="evidence" value="ECO:0007669"/>
    <property type="project" value="UniProtKB-UniRule"/>
</dbReference>
<proteinExistence type="inferred from homology"/>
<dbReference type="InterPro" id="IPR001150">
    <property type="entry name" value="Gly_radical"/>
</dbReference>
<dbReference type="PIRSF" id="PIRSF000379">
    <property type="entry name" value="For_Ac_trans_1"/>
    <property type="match status" value="1"/>
</dbReference>
<evidence type="ECO:0000256" key="16">
    <source>
        <dbReference type="PROSITE-ProRule" id="PRU00493"/>
    </source>
</evidence>
<keyword evidence="6 17" id="KW-0963">Cytoplasm</keyword>
<evidence type="ECO:0000256" key="5">
    <source>
        <dbReference type="ARBA" id="ARBA00013897"/>
    </source>
</evidence>
<evidence type="ECO:0000256" key="1">
    <source>
        <dbReference type="ARBA" id="ARBA00004496"/>
    </source>
</evidence>
<evidence type="ECO:0000256" key="6">
    <source>
        <dbReference type="ARBA" id="ARBA00022490"/>
    </source>
</evidence>
<dbReference type="InterPro" id="IPR050244">
    <property type="entry name" value="Auton_GlycylRad_Cofactor"/>
</dbReference>
<evidence type="ECO:0000259" key="18">
    <source>
        <dbReference type="PROSITE" id="PS51149"/>
    </source>
</evidence>
<dbReference type="PANTHER" id="PTHR30191:SF0">
    <property type="entry name" value="FORMATE ACETYLTRANSFERASE 1"/>
    <property type="match status" value="1"/>
</dbReference>
<dbReference type="SUPFAM" id="SSF51998">
    <property type="entry name" value="PFL-like glycyl radical enzymes"/>
    <property type="match status" value="1"/>
</dbReference>
<keyword evidence="9 15" id="KW-0556">Organic radical</keyword>
<accession>A0AAX0BFL4</accession>
<dbReference type="GO" id="GO:0005829">
    <property type="term" value="C:cytosol"/>
    <property type="evidence" value="ECO:0007669"/>
    <property type="project" value="TreeGrafter"/>
</dbReference>
<dbReference type="AlphaFoldDB" id="A0AAX0BFL4"/>
<dbReference type="EMBL" id="JAAILW010000006">
    <property type="protein sequence ID" value="NSC26674.1"/>
    <property type="molecule type" value="Genomic_DNA"/>
</dbReference>
<evidence type="ECO:0000256" key="13">
    <source>
        <dbReference type="ARBA" id="ARBA00049029"/>
    </source>
</evidence>
<evidence type="ECO:0000313" key="21">
    <source>
        <dbReference type="Proteomes" id="UP001193670"/>
    </source>
</evidence>
<evidence type="ECO:0000256" key="11">
    <source>
        <dbReference type="ARBA" id="ARBA00023315"/>
    </source>
</evidence>
<keyword evidence="10 17" id="KW-0119">Carbohydrate metabolism</keyword>
<name>A0AAX0BFL4_9FIRM</name>
<gene>
    <name evidence="20" type="primary">pflB</name>
    <name evidence="20" type="ORF">G4319_04825</name>
</gene>
<dbReference type="InterPro" id="IPR019777">
    <property type="entry name" value="Form_AcTrfase_GR_CS"/>
</dbReference>
<feature type="active site" description="S-acetylcysteine intermediate" evidence="14">
    <location>
        <position position="412"/>
    </location>
</feature>
<comment type="pathway">
    <text evidence="2 17">Fermentation; pyruvate fermentation; formate from pyruvate: step 1/1.</text>
</comment>
<evidence type="ECO:0000256" key="2">
    <source>
        <dbReference type="ARBA" id="ARBA00004809"/>
    </source>
</evidence>
<feature type="modified residue" description="Glycine radical" evidence="15 16">
    <location>
        <position position="725"/>
    </location>
</feature>
<feature type="domain" description="PFL" evidence="19">
    <location>
        <begin position="1"/>
        <end position="618"/>
    </location>
</feature>
<evidence type="ECO:0000256" key="8">
    <source>
        <dbReference type="ARBA" id="ARBA00022679"/>
    </source>
</evidence>
<keyword evidence="7 17" id="KW-0313">Glucose metabolism</keyword>
<dbReference type="PROSITE" id="PS51149">
    <property type="entry name" value="GLY_RADICAL_2"/>
    <property type="match status" value="1"/>
</dbReference>
<dbReference type="PANTHER" id="PTHR30191">
    <property type="entry name" value="FORMATE ACETYLTRANSFERASE"/>
    <property type="match status" value="1"/>
</dbReference>
<evidence type="ECO:0000256" key="17">
    <source>
        <dbReference type="RuleBase" id="RU368075"/>
    </source>
</evidence>
<evidence type="ECO:0000256" key="14">
    <source>
        <dbReference type="PIRSR" id="PIRSR000379-1"/>
    </source>
</evidence>
<comment type="subcellular location">
    <subcellularLocation>
        <location evidence="1 17">Cytoplasm</location>
    </subcellularLocation>
</comment>
<evidence type="ECO:0000259" key="19">
    <source>
        <dbReference type="PROSITE" id="PS51554"/>
    </source>
</evidence>
<dbReference type="InterPro" id="IPR005949">
    <property type="entry name" value="Form_AcTrfase"/>
</dbReference>
<dbReference type="EC" id="2.3.1.54" evidence="4 17"/>
<evidence type="ECO:0000256" key="4">
    <source>
        <dbReference type="ARBA" id="ARBA00013214"/>
    </source>
</evidence>
<organism evidence="20 21">
    <name type="scientific">Agathobacter rectalis</name>
    <dbReference type="NCBI Taxonomy" id="39491"/>
    <lineage>
        <taxon>Bacteria</taxon>
        <taxon>Bacillati</taxon>
        <taxon>Bacillota</taxon>
        <taxon>Clostridia</taxon>
        <taxon>Lachnospirales</taxon>
        <taxon>Lachnospiraceae</taxon>
        <taxon>Agathobacter</taxon>
    </lineage>
</organism>
<reference evidence="20" key="1">
    <citation type="journal article" date="2020" name="Cell Host Microbe">
        <title>Functional and Genomic Variation between Human-Derived Isolates of Lachnospiraceae Reveals Inter- and Intra-Species Diversity.</title>
        <authorList>
            <person name="Sorbara M.T."/>
            <person name="Littmann E.R."/>
            <person name="Fontana E."/>
            <person name="Moody T.U."/>
            <person name="Kohout C.E."/>
            <person name="Gjonbalaj M."/>
            <person name="Eaton V."/>
            <person name="Seok R."/>
            <person name="Leiner I.M."/>
            <person name="Pamer E.G."/>
        </authorList>
    </citation>
    <scope>NUCLEOTIDE SEQUENCE</scope>
    <source>
        <strain evidence="20">MSK.17.79</strain>
    </source>
</reference>
<dbReference type="PROSITE" id="PS51554">
    <property type="entry name" value="PFL"/>
    <property type="match status" value="1"/>
</dbReference>
<evidence type="ECO:0000256" key="15">
    <source>
        <dbReference type="PIRSR" id="PIRSR000379-2"/>
    </source>
</evidence>
<sequence>MIEMKEWDGFEGRLWKEEINVRQFIQDNYTPYDGDESFLADPTDATNKLWDALQKLQKEERAKGGVLDMETEVVTGITAYGPGYIDESLKDLEQIVGLQTDKPLKRAFMPYGGIKMAVQAAETYGYNVSDKLKEIFTKYHKTHNTAVFDAYTPEMMKVRHAKILTGLPDTYGRGRIVGDYRRVALYGLDYLIEEKKKDKANCGCGQMTDDVIRLREEIAEQIKCLEDMKKLAEIYGYDVSRPATNAKEAVQWLYFGYLAAIKTQNGAAMSVGRVSTFLDIYIKRDMDKGILTEQEAQELIDHFTMKLRMVKFARIPSYNQLFSGDPVWATLDVAGTGVDGRSMVTKTDFRFLHTLENMGPAPEPNLTVFYSSKLPQTFKDYAARISIETSSIQYENDDAMKPVWGDDYAICCCVSATQTGKEMQFFGARANLAKCLLYAINGGVDEKSGEQVGPNYAPITAEYLDYDEVMAKYDKMMDWLVDIYVNTLNLIQYMHDKYYYEAAELALMDTDLKRTFATGIAGFSHVIDSLSAIKYAKVKVVRDESGLAKDFEIEGEFPKYGNDDDRADEIGVWLLKTFMDKLKKHHTYRDSEPTTSILTITSNVVYGKATGAMPDGRKAGEPLSPGANPSYGAEQNGLLASLNSLTKLPYEWALDGISNTQTINPGALGNNEGERIDNLVNVMDGYFDQGAHHLNVNVFGKEKLIDAMEHPEKDEYANFTIRVSGYAVKFIDLTREQQLDVISRTCHERM</sequence>
<evidence type="ECO:0000256" key="7">
    <source>
        <dbReference type="ARBA" id="ARBA00022526"/>
    </source>
</evidence>
<evidence type="ECO:0000313" key="20">
    <source>
        <dbReference type="EMBL" id="NSC26674.1"/>
    </source>
</evidence>
<reference evidence="20" key="2">
    <citation type="submission" date="2020-02" db="EMBL/GenBank/DDBJ databases">
        <authorList>
            <person name="Littmann E."/>
            <person name="Sorbara M."/>
        </authorList>
    </citation>
    <scope>NUCLEOTIDE SEQUENCE</scope>
    <source>
        <strain evidence="20">MSK.17.79</strain>
    </source>
</reference>
<dbReference type="Proteomes" id="UP001193670">
    <property type="component" value="Unassembled WGS sequence"/>
</dbReference>
<comment type="catalytic activity">
    <reaction evidence="13 17">
        <text>formate + acetyl-CoA = pyruvate + CoA</text>
        <dbReference type="Rhea" id="RHEA:11844"/>
        <dbReference type="ChEBI" id="CHEBI:15361"/>
        <dbReference type="ChEBI" id="CHEBI:15740"/>
        <dbReference type="ChEBI" id="CHEBI:57287"/>
        <dbReference type="ChEBI" id="CHEBI:57288"/>
        <dbReference type="EC" id="2.3.1.54"/>
    </reaction>
</comment>
<keyword evidence="8 17" id="KW-0808">Transferase</keyword>
<dbReference type="NCBIfam" id="TIGR01255">
    <property type="entry name" value="pyr_form_ly_1"/>
    <property type="match status" value="1"/>
</dbReference>
<dbReference type="RefSeq" id="WP_173840179.1">
    <property type="nucleotide sequence ID" value="NZ_JAAILW010000006.1"/>
</dbReference>
<dbReference type="Pfam" id="PF01228">
    <property type="entry name" value="Gly_radical"/>
    <property type="match status" value="1"/>
</dbReference>
<protein>
    <recommendedName>
        <fullName evidence="5 17">Formate acetyltransferase</fullName>
        <ecNumber evidence="4 17">2.3.1.54</ecNumber>
    </recommendedName>
    <alternativeName>
        <fullName evidence="12 17">Pyruvate formate-lyase</fullName>
    </alternativeName>
</protein>
<dbReference type="PROSITE" id="PS00850">
    <property type="entry name" value="GLY_RADICAL_1"/>
    <property type="match status" value="1"/>
</dbReference>
<dbReference type="InterPro" id="IPR004184">
    <property type="entry name" value="PFL_dom"/>
</dbReference>